<dbReference type="KEGG" id="tmai:FVE67_02360"/>
<dbReference type="GO" id="GO:0009403">
    <property type="term" value="P:toxin biosynthetic process"/>
    <property type="evidence" value="ECO:0007669"/>
    <property type="project" value="InterPro"/>
</dbReference>
<dbReference type="GO" id="GO:0016020">
    <property type="term" value="C:membrane"/>
    <property type="evidence" value="ECO:0007669"/>
    <property type="project" value="UniProtKB-SubCell"/>
</dbReference>
<dbReference type="AlphaFoldDB" id="A0A6H1WRC2"/>
<name>A0A6H1WRC2_9BACT</name>
<accession>A0A6H1WRC2</accession>
<feature type="transmembrane region" description="Helical" evidence="5">
    <location>
        <begin position="67"/>
        <end position="91"/>
    </location>
</feature>
<keyword evidence="4 5" id="KW-0472">Membrane</keyword>
<dbReference type="EMBL" id="CP042909">
    <property type="protein sequence ID" value="QJA05709.1"/>
    <property type="molecule type" value="Genomic_DNA"/>
</dbReference>
<dbReference type="InterPro" id="IPR003825">
    <property type="entry name" value="Colicin-V_CvpA"/>
</dbReference>
<comment type="subcellular location">
    <subcellularLocation>
        <location evidence="1">Membrane</location>
        <topology evidence="1">Multi-pass membrane protein</topology>
    </subcellularLocation>
</comment>
<dbReference type="PANTHER" id="PTHR37306">
    <property type="entry name" value="COLICIN V PRODUCTION PROTEIN"/>
    <property type="match status" value="1"/>
</dbReference>
<evidence type="ECO:0000256" key="5">
    <source>
        <dbReference type="SAM" id="Phobius"/>
    </source>
</evidence>
<dbReference type="PANTHER" id="PTHR37306:SF1">
    <property type="entry name" value="COLICIN V PRODUCTION PROTEIN"/>
    <property type="match status" value="1"/>
</dbReference>
<keyword evidence="7" id="KW-1185">Reference proteome</keyword>
<feature type="transmembrane region" description="Helical" evidence="5">
    <location>
        <begin position="5"/>
        <end position="23"/>
    </location>
</feature>
<evidence type="ECO:0000313" key="6">
    <source>
        <dbReference type="EMBL" id="QJA05709.1"/>
    </source>
</evidence>
<evidence type="ECO:0000256" key="3">
    <source>
        <dbReference type="ARBA" id="ARBA00022989"/>
    </source>
</evidence>
<evidence type="ECO:0000313" key="7">
    <source>
        <dbReference type="Proteomes" id="UP000501253"/>
    </source>
</evidence>
<feature type="transmembrane region" description="Helical" evidence="5">
    <location>
        <begin position="103"/>
        <end position="127"/>
    </location>
</feature>
<proteinExistence type="predicted"/>
<dbReference type="Proteomes" id="UP000501253">
    <property type="component" value="Chromosome"/>
</dbReference>
<sequence>MKLPWFDLVALAVMAWFVVRTAWIGFFRGLSSLVGLLLAFFTAGDLEPHVRNILAPWFRGYAWFEPVSWLISFILIFLAVFILAEVFTRIFEAAQLSALNRLLGALLGFVKACVFLSVFLFFLVTFFPGSRDWVNRSRVAPLIFRTTRMLIEFVPPEIKHRFNYQWRRYFGAPSRET</sequence>
<evidence type="ECO:0000256" key="1">
    <source>
        <dbReference type="ARBA" id="ARBA00004141"/>
    </source>
</evidence>
<dbReference type="Pfam" id="PF02674">
    <property type="entry name" value="Colicin_V"/>
    <property type="match status" value="1"/>
</dbReference>
<evidence type="ECO:0000256" key="2">
    <source>
        <dbReference type="ARBA" id="ARBA00022692"/>
    </source>
</evidence>
<keyword evidence="3 5" id="KW-1133">Transmembrane helix</keyword>
<organism evidence="6 7">
    <name type="scientific">Thermosulfurimonas marina</name>
    <dbReference type="NCBI Taxonomy" id="2047767"/>
    <lineage>
        <taxon>Bacteria</taxon>
        <taxon>Pseudomonadati</taxon>
        <taxon>Thermodesulfobacteriota</taxon>
        <taxon>Thermodesulfobacteria</taxon>
        <taxon>Thermodesulfobacteriales</taxon>
        <taxon>Thermodesulfobacteriaceae</taxon>
        <taxon>Thermosulfurimonas</taxon>
    </lineage>
</organism>
<gene>
    <name evidence="6" type="ORF">FVE67_02360</name>
</gene>
<protein>
    <submittedName>
        <fullName evidence="6">CvpA family protein</fullName>
    </submittedName>
</protein>
<dbReference type="RefSeq" id="WP_168719070.1">
    <property type="nucleotide sequence ID" value="NZ_CP042909.1"/>
</dbReference>
<keyword evidence="2 5" id="KW-0812">Transmembrane</keyword>
<evidence type="ECO:0000256" key="4">
    <source>
        <dbReference type="ARBA" id="ARBA00023136"/>
    </source>
</evidence>
<reference evidence="6 7" key="1">
    <citation type="submission" date="2019-08" db="EMBL/GenBank/DDBJ databases">
        <title>Complete genome sequence of Thermosulfurimonas marina SU872T, an anaerobic thermophilic chemolithoautotrophic bacterium isolated from a shallow marine hydrothermal vent.</title>
        <authorList>
            <person name="Allioux M."/>
            <person name="Jebbar M."/>
            <person name="Slobodkina G."/>
            <person name="Slobodkin A."/>
            <person name="Moalic Y."/>
            <person name="Frolova A."/>
            <person name="Shao Z."/>
            <person name="Alain K."/>
        </authorList>
    </citation>
    <scope>NUCLEOTIDE SEQUENCE [LARGE SCALE GENOMIC DNA]</scope>
    <source>
        <strain evidence="6 7">SU872</strain>
    </source>
</reference>